<dbReference type="Gene3D" id="3.40.190.10">
    <property type="entry name" value="Periplasmic binding protein-like II"/>
    <property type="match status" value="1"/>
</dbReference>
<dbReference type="EnsemblBacteria" id="ABM81287">
    <property type="protein sequence ID" value="ABM81287"/>
    <property type="gene ID" value="Hbut_1463"/>
</dbReference>
<dbReference type="OrthoDB" id="84837at2157"/>
<protein>
    <submittedName>
        <fullName evidence="3">Transporter</fullName>
    </submittedName>
</protein>
<keyword evidence="4" id="KW-1185">Reference proteome</keyword>
<evidence type="ECO:0000256" key="2">
    <source>
        <dbReference type="SAM" id="Phobius"/>
    </source>
</evidence>
<dbReference type="STRING" id="415426.Hbut_1463"/>
<sequence length="605" mass="68098">MFKFQLTLLYCVDYTTDTTAKLELLRVGVVASRAALIAGIVVLVVIVAGIAVYFASKPEEKPAAPTEQPTEQPTTTPTEEKPTETKPQLPQLTGNIEEDIVNIANYLIANGVKEVKFTVWGAGDPNSVLRTLAIVEAAYRLNKILEEKGIDFKIIIEQDFKRGGGDQLAEKFATAFQSAANADIMANSYKHLARFAEEGYILDITPYVEAYKDFISDFYSSLLEAVKYNGKYYAIPQDTEARPLYWRTDVAACIKEKTGEDILVNLYEKVEKGEVTWKDVYRYAKLAVENGCSEWGVLHRKGSAHPDLIQFIFAFGGTLYDPNTNKLVLDVPAVYKWLYVEWKMARDGLIPKDMMSWDWAKQIHPTVVDGKTLAWIGGTWHWTEWQTKPYHTDPQTGEKRPLTAEEVKNYFYYTLFPAGEPGQKPVTLSQPFVWYIASNAGKDNPKYDELKEAYHMLAFLLVVKASDPDLVAIHSIISAHLPVTKSAAELINDKAWVEKLAKLEVQLSDEVKNAIKDIVEKTVNDINVEFLADASKMLEYTKLTPIHPRYPALADIFADAVNKVLMGEMEPKDAVNYIIQKIEADPELAKSVEIRGEIPEGWTFP</sequence>
<evidence type="ECO:0000313" key="4">
    <source>
        <dbReference type="Proteomes" id="UP000002593"/>
    </source>
</evidence>
<name>A2BMS6_HYPBU</name>
<dbReference type="Pfam" id="PF01547">
    <property type="entry name" value="SBP_bac_1"/>
    <property type="match status" value="1"/>
</dbReference>
<evidence type="ECO:0000313" key="3">
    <source>
        <dbReference type="EMBL" id="ABM81287.1"/>
    </source>
</evidence>
<dbReference type="InterPro" id="IPR050490">
    <property type="entry name" value="Bact_solute-bd_prot1"/>
</dbReference>
<keyword evidence="2" id="KW-0812">Transmembrane</keyword>
<dbReference type="GeneID" id="4782938"/>
<feature type="region of interest" description="Disordered" evidence="1">
    <location>
        <begin position="61"/>
        <end position="91"/>
    </location>
</feature>
<dbReference type="PANTHER" id="PTHR43649">
    <property type="entry name" value="ARABINOSE-BINDING PROTEIN-RELATED"/>
    <property type="match status" value="1"/>
</dbReference>
<dbReference type="KEGG" id="hbu:Hbut_1463"/>
<accession>A2BMS6</accession>
<feature type="compositionally biased region" description="Low complexity" evidence="1">
    <location>
        <begin position="63"/>
        <end position="77"/>
    </location>
</feature>
<evidence type="ECO:0000256" key="1">
    <source>
        <dbReference type="SAM" id="MobiDB-lite"/>
    </source>
</evidence>
<reference evidence="3 4" key="1">
    <citation type="journal article" date="2007" name="Archaea">
        <title>The genome of Hyperthermus butylicus: a sulfur-reducing, peptide fermenting, neutrophilic Crenarchaeote growing up to 108 degrees C.</title>
        <authorList>
            <person name="Brugger K."/>
            <person name="Chen L."/>
            <person name="Stark M."/>
            <person name="Zibat A."/>
            <person name="Redder P."/>
            <person name="Ruepp A."/>
            <person name="Awayez M."/>
            <person name="She Q."/>
            <person name="Garrett R.A."/>
            <person name="Klenk H.P."/>
        </authorList>
    </citation>
    <scope>NUCLEOTIDE SEQUENCE [LARGE SCALE GENOMIC DNA]</scope>
    <source>
        <strain evidence="4">DSM 5456 / JCM 9403 / PLM1-5</strain>
    </source>
</reference>
<dbReference type="eggNOG" id="arCOG00152">
    <property type="taxonomic scope" value="Archaea"/>
</dbReference>
<organism evidence="3 4">
    <name type="scientific">Hyperthermus butylicus (strain DSM 5456 / JCM 9403 / PLM1-5)</name>
    <dbReference type="NCBI Taxonomy" id="415426"/>
    <lineage>
        <taxon>Archaea</taxon>
        <taxon>Thermoproteota</taxon>
        <taxon>Thermoprotei</taxon>
        <taxon>Desulfurococcales</taxon>
        <taxon>Pyrodictiaceae</taxon>
        <taxon>Hyperthermus</taxon>
    </lineage>
</organism>
<dbReference type="InterPro" id="IPR006059">
    <property type="entry name" value="SBP"/>
</dbReference>
<feature type="transmembrane region" description="Helical" evidence="2">
    <location>
        <begin position="34"/>
        <end position="55"/>
    </location>
</feature>
<dbReference type="HOGENOM" id="CLU_031522_0_0_2"/>
<dbReference type="RefSeq" id="WP_011822605.1">
    <property type="nucleotide sequence ID" value="NC_008818.1"/>
</dbReference>
<dbReference type="Proteomes" id="UP000002593">
    <property type="component" value="Chromosome"/>
</dbReference>
<dbReference type="AlphaFoldDB" id="A2BMS6"/>
<gene>
    <name evidence="3" type="ordered locus">Hbut_1463</name>
</gene>
<proteinExistence type="predicted"/>
<dbReference type="PANTHER" id="PTHR43649:SF11">
    <property type="entry name" value="ABC TRANSPORTER SUBSTRATE-BINDING PROTEIN YESO-RELATED"/>
    <property type="match status" value="1"/>
</dbReference>
<keyword evidence="2" id="KW-1133">Transmembrane helix</keyword>
<dbReference type="SUPFAM" id="SSF53850">
    <property type="entry name" value="Periplasmic binding protein-like II"/>
    <property type="match status" value="1"/>
</dbReference>
<dbReference type="EMBL" id="CP000493">
    <property type="protein sequence ID" value="ABM81287.1"/>
    <property type="molecule type" value="Genomic_DNA"/>
</dbReference>
<keyword evidence="2" id="KW-0472">Membrane</keyword>